<comment type="caution">
    <text evidence="1">The sequence shown here is derived from an EMBL/GenBank/DDBJ whole genome shotgun (WGS) entry which is preliminary data.</text>
</comment>
<name>A0ABU4JG19_9FLAO</name>
<organism evidence="1 2">
    <name type="scientific">Epilithonimonas ginsengisoli</name>
    <dbReference type="NCBI Taxonomy" id="1245592"/>
    <lineage>
        <taxon>Bacteria</taxon>
        <taxon>Pseudomonadati</taxon>
        <taxon>Bacteroidota</taxon>
        <taxon>Flavobacteriia</taxon>
        <taxon>Flavobacteriales</taxon>
        <taxon>Weeksellaceae</taxon>
        <taxon>Chryseobacterium group</taxon>
        <taxon>Epilithonimonas</taxon>
    </lineage>
</organism>
<reference evidence="1 2" key="1">
    <citation type="submission" date="2023-11" db="EMBL/GenBank/DDBJ databases">
        <title>First isolation, identification, and characterization of non-pathogenic Epilithonimonas ginsengisoli isolated from diseased farmed rainbow trout (Oncorhynchus mykiss) in Chile.</title>
        <authorList>
            <person name="Miranda C.D."/>
            <person name="Irgang R."/>
            <person name="Concha C."/>
            <person name="Rojas R."/>
            <person name="Avendano R."/>
        </authorList>
    </citation>
    <scope>NUCLEOTIDE SEQUENCE [LARGE SCALE GENOMIC DNA]</scope>
    <source>
        <strain evidence="1 2">FP99</strain>
    </source>
</reference>
<dbReference type="Proteomes" id="UP001204439">
    <property type="component" value="Unassembled WGS sequence"/>
</dbReference>
<evidence type="ECO:0000313" key="2">
    <source>
        <dbReference type="Proteomes" id="UP001204439"/>
    </source>
</evidence>
<keyword evidence="2" id="KW-1185">Reference proteome</keyword>
<evidence type="ECO:0000313" key="1">
    <source>
        <dbReference type="EMBL" id="MDW8548567.1"/>
    </source>
</evidence>
<accession>A0ABU4JG19</accession>
<dbReference type="RefSeq" id="WP_063968766.1">
    <property type="nucleotide sequence ID" value="NZ_JAMXLT020000009.1"/>
</dbReference>
<protein>
    <submittedName>
        <fullName evidence="1">Uncharacterized protein</fullName>
    </submittedName>
</protein>
<dbReference type="EMBL" id="JAMXLT020000009">
    <property type="protein sequence ID" value="MDW8548567.1"/>
    <property type="molecule type" value="Genomic_DNA"/>
</dbReference>
<sequence length="116" mass="13642">MQKIVKQGRYKYSDIQYEKIIIVEQDWDELYEEGYSDFVPNLNDKGLVYFIHFSDYWLNEYGNISSRSISIPFLSEKDALKYASLNVNGLSWDKLDLEKLLSISQKLPHRGKLLIA</sequence>
<gene>
    <name evidence="1" type="ORF">NG800_006575</name>
</gene>
<proteinExistence type="predicted"/>